<dbReference type="InterPro" id="IPR003736">
    <property type="entry name" value="PAAI_dom"/>
</dbReference>
<evidence type="ECO:0000313" key="5">
    <source>
        <dbReference type="Proteomes" id="UP000265955"/>
    </source>
</evidence>
<proteinExistence type="inferred from homology"/>
<sequence>MDAIVTADVPPGYTPFVPASPFMSVMGPLYQRPGQDNATVLALRVSSIHTNMHGIAHGGMLATLADNALGFNVSGAGQHPIVTVHMSLDFLAPAHAGDWLEAHVSVQKRGGKLSFAECRLMVDGCCILKASGVFSARKRP</sequence>
<organism evidence="4 5">
    <name type="scientific">Noviherbaspirillum saxi</name>
    <dbReference type="NCBI Taxonomy" id="2320863"/>
    <lineage>
        <taxon>Bacteria</taxon>
        <taxon>Pseudomonadati</taxon>
        <taxon>Pseudomonadota</taxon>
        <taxon>Betaproteobacteria</taxon>
        <taxon>Burkholderiales</taxon>
        <taxon>Oxalobacteraceae</taxon>
        <taxon>Noviherbaspirillum</taxon>
    </lineage>
</organism>
<accession>A0A3A3FGL8</accession>
<evidence type="ECO:0000313" key="4">
    <source>
        <dbReference type="EMBL" id="RJF92531.1"/>
    </source>
</evidence>
<gene>
    <name evidence="4" type="ORF">D3871_28455</name>
</gene>
<dbReference type="GO" id="GO:0047617">
    <property type="term" value="F:fatty acyl-CoA hydrolase activity"/>
    <property type="evidence" value="ECO:0007669"/>
    <property type="project" value="InterPro"/>
</dbReference>
<dbReference type="InterPro" id="IPR006683">
    <property type="entry name" value="Thioestr_dom"/>
</dbReference>
<evidence type="ECO:0000256" key="1">
    <source>
        <dbReference type="ARBA" id="ARBA00008324"/>
    </source>
</evidence>
<reference evidence="5" key="1">
    <citation type="submission" date="2018-09" db="EMBL/GenBank/DDBJ databases">
        <authorList>
            <person name="Zhu H."/>
        </authorList>
    </citation>
    <scope>NUCLEOTIDE SEQUENCE [LARGE SCALE GENOMIC DNA]</scope>
    <source>
        <strain evidence="5">K1R23-30</strain>
    </source>
</reference>
<dbReference type="EMBL" id="QYUO01000003">
    <property type="protein sequence ID" value="RJF92531.1"/>
    <property type="molecule type" value="Genomic_DNA"/>
</dbReference>
<keyword evidence="2" id="KW-0378">Hydrolase</keyword>
<keyword evidence="5" id="KW-1185">Reference proteome</keyword>
<dbReference type="CDD" id="cd03443">
    <property type="entry name" value="PaaI_thioesterase"/>
    <property type="match status" value="1"/>
</dbReference>
<dbReference type="Gene3D" id="3.10.129.10">
    <property type="entry name" value="Hotdog Thioesterase"/>
    <property type="match status" value="1"/>
</dbReference>
<protein>
    <submittedName>
        <fullName evidence="4">PaaI family thioesterase</fullName>
    </submittedName>
</protein>
<name>A0A3A3FGL8_9BURK</name>
<dbReference type="Proteomes" id="UP000265955">
    <property type="component" value="Unassembled WGS sequence"/>
</dbReference>
<dbReference type="InterPro" id="IPR039298">
    <property type="entry name" value="ACOT13"/>
</dbReference>
<dbReference type="NCBIfam" id="TIGR00369">
    <property type="entry name" value="unchar_dom_1"/>
    <property type="match status" value="1"/>
</dbReference>
<dbReference type="Pfam" id="PF03061">
    <property type="entry name" value="4HBT"/>
    <property type="match status" value="1"/>
</dbReference>
<dbReference type="RefSeq" id="WP_119772451.1">
    <property type="nucleotide sequence ID" value="NZ_QYUO01000003.1"/>
</dbReference>
<comment type="caution">
    <text evidence="4">The sequence shown here is derived from an EMBL/GenBank/DDBJ whole genome shotgun (WGS) entry which is preliminary data.</text>
</comment>
<feature type="domain" description="Thioesterase" evidence="3">
    <location>
        <begin position="53"/>
        <end position="121"/>
    </location>
</feature>
<dbReference type="AlphaFoldDB" id="A0A3A3FGL8"/>
<dbReference type="InterPro" id="IPR029069">
    <property type="entry name" value="HotDog_dom_sf"/>
</dbReference>
<evidence type="ECO:0000259" key="3">
    <source>
        <dbReference type="Pfam" id="PF03061"/>
    </source>
</evidence>
<dbReference type="PANTHER" id="PTHR21660">
    <property type="entry name" value="THIOESTERASE SUPERFAMILY MEMBER-RELATED"/>
    <property type="match status" value="1"/>
</dbReference>
<dbReference type="OrthoDB" id="7060041at2"/>
<comment type="similarity">
    <text evidence="1">Belongs to the thioesterase PaaI family.</text>
</comment>
<dbReference type="SUPFAM" id="SSF54637">
    <property type="entry name" value="Thioesterase/thiol ester dehydrase-isomerase"/>
    <property type="match status" value="1"/>
</dbReference>
<evidence type="ECO:0000256" key="2">
    <source>
        <dbReference type="ARBA" id="ARBA00022801"/>
    </source>
</evidence>
<dbReference type="PANTHER" id="PTHR21660:SF1">
    <property type="entry name" value="ACYL-COENZYME A THIOESTERASE 13"/>
    <property type="match status" value="1"/>
</dbReference>